<keyword evidence="2" id="KW-1185">Reference proteome</keyword>
<dbReference type="Gramene" id="Zm00001eb266130_T001">
    <property type="protein sequence ID" value="Zm00001eb266130_P001"/>
    <property type="gene ID" value="Zm00001eb266130"/>
</dbReference>
<reference evidence="1" key="3">
    <citation type="submission" date="2021-05" db="UniProtKB">
        <authorList>
            <consortium name="EnsemblPlants"/>
        </authorList>
    </citation>
    <scope>IDENTIFICATION</scope>
    <source>
        <strain evidence="1">cv. B73</strain>
    </source>
</reference>
<proteinExistence type="predicted"/>
<name>A0A804PTI0_MAIZE</name>
<reference evidence="2" key="1">
    <citation type="journal article" date="2009" name="Science">
        <title>The B73 maize genome: complexity, diversity, and dynamics.</title>
        <authorList>
            <person name="Schnable P.S."/>
            <person name="Ware D."/>
            <person name="Fulton R.S."/>
            <person name="Stein J.C."/>
            <person name="Wei F."/>
            <person name="Pasternak S."/>
            <person name="Liang C."/>
            <person name="Zhang J."/>
            <person name="Fulton L."/>
            <person name="Graves T.A."/>
            <person name="Minx P."/>
            <person name="Reily A.D."/>
            <person name="Courtney L."/>
            <person name="Kruchowski S.S."/>
            <person name="Tomlinson C."/>
            <person name="Strong C."/>
            <person name="Delehaunty K."/>
            <person name="Fronick C."/>
            <person name="Courtney B."/>
            <person name="Rock S.M."/>
            <person name="Belter E."/>
            <person name="Du F."/>
            <person name="Kim K."/>
            <person name="Abbott R.M."/>
            <person name="Cotton M."/>
            <person name="Levy A."/>
            <person name="Marchetto P."/>
            <person name="Ochoa K."/>
            <person name="Jackson S.M."/>
            <person name="Gillam B."/>
            <person name="Chen W."/>
            <person name="Yan L."/>
            <person name="Higginbotham J."/>
            <person name="Cardenas M."/>
            <person name="Waligorski J."/>
            <person name="Applebaum E."/>
            <person name="Phelps L."/>
            <person name="Falcone J."/>
            <person name="Kanchi K."/>
            <person name="Thane T."/>
            <person name="Scimone A."/>
            <person name="Thane N."/>
            <person name="Henke J."/>
            <person name="Wang T."/>
            <person name="Ruppert J."/>
            <person name="Shah N."/>
            <person name="Rotter K."/>
            <person name="Hodges J."/>
            <person name="Ingenthron E."/>
            <person name="Cordes M."/>
            <person name="Kohlberg S."/>
            <person name="Sgro J."/>
            <person name="Delgado B."/>
            <person name="Mead K."/>
            <person name="Chinwalla A."/>
            <person name="Leonard S."/>
            <person name="Crouse K."/>
            <person name="Collura K."/>
            <person name="Kudrna D."/>
            <person name="Currie J."/>
            <person name="He R."/>
            <person name="Angelova A."/>
            <person name="Rajasekar S."/>
            <person name="Mueller T."/>
            <person name="Lomeli R."/>
            <person name="Scara G."/>
            <person name="Ko A."/>
            <person name="Delaney K."/>
            <person name="Wissotski M."/>
            <person name="Lopez G."/>
            <person name="Campos D."/>
            <person name="Braidotti M."/>
            <person name="Ashley E."/>
            <person name="Golser W."/>
            <person name="Kim H."/>
            <person name="Lee S."/>
            <person name="Lin J."/>
            <person name="Dujmic Z."/>
            <person name="Kim W."/>
            <person name="Talag J."/>
            <person name="Zuccolo A."/>
            <person name="Fan C."/>
            <person name="Sebastian A."/>
            <person name="Kramer M."/>
            <person name="Spiegel L."/>
            <person name="Nascimento L."/>
            <person name="Zutavern T."/>
            <person name="Miller B."/>
            <person name="Ambroise C."/>
            <person name="Muller S."/>
            <person name="Spooner W."/>
            <person name="Narechania A."/>
            <person name="Ren L."/>
            <person name="Wei S."/>
            <person name="Kumari S."/>
            <person name="Faga B."/>
            <person name="Levy M.J."/>
            <person name="McMahan L."/>
            <person name="Van Buren P."/>
            <person name="Vaughn M.W."/>
            <person name="Ying K."/>
            <person name="Yeh C.-T."/>
            <person name="Emrich S.J."/>
            <person name="Jia Y."/>
            <person name="Kalyanaraman A."/>
            <person name="Hsia A.-P."/>
            <person name="Barbazuk W.B."/>
            <person name="Baucom R.S."/>
            <person name="Brutnell T.P."/>
            <person name="Carpita N.C."/>
            <person name="Chaparro C."/>
            <person name="Chia J.-M."/>
            <person name="Deragon J.-M."/>
            <person name="Estill J.C."/>
            <person name="Fu Y."/>
            <person name="Jeddeloh J.A."/>
            <person name="Han Y."/>
            <person name="Lee H."/>
            <person name="Li P."/>
            <person name="Lisch D.R."/>
            <person name="Liu S."/>
            <person name="Liu Z."/>
            <person name="Nagel D.H."/>
            <person name="McCann M.C."/>
            <person name="SanMiguel P."/>
            <person name="Myers A.M."/>
            <person name="Nettleton D."/>
            <person name="Nguyen J."/>
            <person name="Penning B.W."/>
            <person name="Ponnala L."/>
            <person name="Schneider K.L."/>
            <person name="Schwartz D.C."/>
            <person name="Sharma A."/>
            <person name="Soderlund C."/>
            <person name="Springer N.M."/>
            <person name="Sun Q."/>
            <person name="Wang H."/>
            <person name="Waterman M."/>
            <person name="Westerman R."/>
            <person name="Wolfgruber T.K."/>
            <person name="Yang L."/>
            <person name="Yu Y."/>
            <person name="Zhang L."/>
            <person name="Zhou S."/>
            <person name="Zhu Q."/>
            <person name="Bennetzen J.L."/>
            <person name="Dawe R.K."/>
            <person name="Jiang J."/>
            <person name="Jiang N."/>
            <person name="Presting G.G."/>
            <person name="Wessler S.R."/>
            <person name="Aluru S."/>
            <person name="Martienssen R.A."/>
            <person name="Clifton S.W."/>
            <person name="McCombie W.R."/>
            <person name="Wing R.A."/>
            <person name="Wilson R.K."/>
        </authorList>
    </citation>
    <scope>NUCLEOTIDE SEQUENCE [LARGE SCALE GENOMIC DNA]</scope>
    <source>
        <strain evidence="2">cv. B73</strain>
    </source>
</reference>
<organism evidence="1 2">
    <name type="scientific">Zea mays</name>
    <name type="common">Maize</name>
    <dbReference type="NCBI Taxonomy" id="4577"/>
    <lineage>
        <taxon>Eukaryota</taxon>
        <taxon>Viridiplantae</taxon>
        <taxon>Streptophyta</taxon>
        <taxon>Embryophyta</taxon>
        <taxon>Tracheophyta</taxon>
        <taxon>Spermatophyta</taxon>
        <taxon>Magnoliopsida</taxon>
        <taxon>Liliopsida</taxon>
        <taxon>Poales</taxon>
        <taxon>Poaceae</taxon>
        <taxon>PACMAD clade</taxon>
        <taxon>Panicoideae</taxon>
        <taxon>Andropogonodae</taxon>
        <taxon>Andropogoneae</taxon>
        <taxon>Tripsacinae</taxon>
        <taxon>Zea</taxon>
    </lineage>
</organism>
<protein>
    <submittedName>
        <fullName evidence="1">Uncharacterized protein</fullName>
    </submittedName>
</protein>
<accession>A0A804PTI0</accession>
<dbReference type="Proteomes" id="UP000007305">
    <property type="component" value="Chromosome 6"/>
</dbReference>
<reference evidence="1" key="2">
    <citation type="submission" date="2019-07" db="EMBL/GenBank/DDBJ databases">
        <authorList>
            <person name="Seetharam A."/>
            <person name="Woodhouse M."/>
            <person name="Cannon E."/>
        </authorList>
    </citation>
    <scope>NUCLEOTIDE SEQUENCE [LARGE SCALE GENOMIC DNA]</scope>
    <source>
        <strain evidence="1">cv. B73</strain>
    </source>
</reference>
<dbReference type="EnsemblPlants" id="Zm00001eb266130_T001">
    <property type="protein sequence ID" value="Zm00001eb266130_P001"/>
    <property type="gene ID" value="Zm00001eb266130"/>
</dbReference>
<sequence length="119" mass="13685">MDLLWILFKSTHLMLSTIPLKSQIEQKICRCIKLDSKDCPEWILEVLISNHEMDTKKNADGVSIGEIEDIIHNFLIILLEHSMRQKDGWKDVDCGGNNSLCGVTLNGWTILHWRPKDQA</sequence>
<dbReference type="AlphaFoldDB" id="A0A804PTI0"/>
<evidence type="ECO:0000313" key="1">
    <source>
        <dbReference type="EnsemblPlants" id="Zm00001eb266130_P001"/>
    </source>
</evidence>
<dbReference type="InParanoid" id="A0A804PTI0"/>
<evidence type="ECO:0000313" key="2">
    <source>
        <dbReference type="Proteomes" id="UP000007305"/>
    </source>
</evidence>